<evidence type="ECO:0000256" key="1">
    <source>
        <dbReference type="SAM" id="MobiDB-lite"/>
    </source>
</evidence>
<name>A0A2S4WJH4_9BASI</name>
<gene>
    <name evidence="2" type="ORF">PSHT_01912</name>
</gene>
<feature type="compositionally biased region" description="Polar residues" evidence="1">
    <location>
        <begin position="162"/>
        <end position="171"/>
    </location>
</feature>
<feature type="compositionally biased region" description="Polar residues" evidence="1">
    <location>
        <begin position="31"/>
        <end position="42"/>
    </location>
</feature>
<keyword evidence="3" id="KW-1185">Reference proteome</keyword>
<evidence type="ECO:0000313" key="2">
    <source>
        <dbReference type="EMBL" id="POW21901.1"/>
    </source>
</evidence>
<reference evidence="2 3" key="1">
    <citation type="submission" date="2017-12" db="EMBL/GenBank/DDBJ databases">
        <title>Gene loss provides genomic basis for host adaptation in cereal stripe rust fungi.</title>
        <authorList>
            <person name="Xia C."/>
        </authorList>
    </citation>
    <scope>NUCLEOTIDE SEQUENCE [LARGE SCALE GENOMIC DNA]</scope>
    <source>
        <strain evidence="2 3">93TX-2</strain>
    </source>
</reference>
<protein>
    <submittedName>
        <fullName evidence="2">Uncharacterized protein</fullName>
    </submittedName>
</protein>
<dbReference type="VEuPathDB" id="FungiDB:PSHT_01912"/>
<organism evidence="2 3">
    <name type="scientific">Puccinia striiformis</name>
    <dbReference type="NCBI Taxonomy" id="27350"/>
    <lineage>
        <taxon>Eukaryota</taxon>
        <taxon>Fungi</taxon>
        <taxon>Dikarya</taxon>
        <taxon>Basidiomycota</taxon>
        <taxon>Pucciniomycotina</taxon>
        <taxon>Pucciniomycetes</taxon>
        <taxon>Pucciniales</taxon>
        <taxon>Pucciniaceae</taxon>
        <taxon>Puccinia</taxon>
    </lineage>
</organism>
<accession>A0A2S4WJH4</accession>
<reference evidence="3" key="2">
    <citation type="journal article" date="2018" name="BMC Genomics">
        <title>Genomic insights into host adaptation between the wheat stripe rust pathogen (Puccinia striiformis f. sp. tritici) and the barley stripe rust pathogen (Puccinia striiformis f. sp. hordei).</title>
        <authorList>
            <person name="Xia C."/>
            <person name="Wang M."/>
            <person name="Yin C."/>
            <person name="Cornejo O.E."/>
            <person name="Hulbert S.H."/>
            <person name="Chen X."/>
        </authorList>
    </citation>
    <scope>NUCLEOTIDE SEQUENCE [LARGE SCALE GENOMIC DNA]</scope>
    <source>
        <strain evidence="3">93TX-2</strain>
    </source>
</reference>
<dbReference type="AlphaFoldDB" id="A0A2S4WJH4"/>
<reference evidence="3" key="3">
    <citation type="journal article" date="2018" name="Mol. Plant Microbe Interact.">
        <title>Genome sequence resources for the wheat stripe rust pathogen (Puccinia striiformis f. sp. tritici) and the barley stripe rust pathogen (Puccinia striiformis f. sp. hordei).</title>
        <authorList>
            <person name="Xia C."/>
            <person name="Wang M."/>
            <person name="Yin C."/>
            <person name="Cornejo O.E."/>
            <person name="Hulbert S.H."/>
            <person name="Chen X."/>
        </authorList>
    </citation>
    <scope>NUCLEOTIDE SEQUENCE [LARGE SCALE GENOMIC DNA]</scope>
    <source>
        <strain evidence="3">93TX-2</strain>
    </source>
</reference>
<proteinExistence type="predicted"/>
<evidence type="ECO:0000313" key="3">
    <source>
        <dbReference type="Proteomes" id="UP000238274"/>
    </source>
</evidence>
<dbReference type="Proteomes" id="UP000238274">
    <property type="component" value="Unassembled WGS sequence"/>
</dbReference>
<dbReference type="EMBL" id="PKSM01000015">
    <property type="protein sequence ID" value="POW21901.1"/>
    <property type="molecule type" value="Genomic_DNA"/>
</dbReference>
<feature type="region of interest" description="Disordered" evidence="1">
    <location>
        <begin position="162"/>
        <end position="182"/>
    </location>
</feature>
<comment type="caution">
    <text evidence="2">The sequence shown here is derived from an EMBL/GenBank/DDBJ whole genome shotgun (WGS) entry which is preliminary data.</text>
</comment>
<sequence>MDSHKKSARHRTKLAQLNAFYQMTAAGLGGSTHQNRPDQQSPGGPPSDIDIEDIIYPLNKMTKVCLKKMMIKELTQANLDTDTMNLTLKVMEGWTKKIGHGVENKPLGKILNPMNKISPPQEAPQDLKILAGFLQVHLGILFPAWMISHPRAVAQHHVPQLVQPSTSNSNPAPCESASLGHT</sequence>
<feature type="region of interest" description="Disordered" evidence="1">
    <location>
        <begin position="28"/>
        <end position="49"/>
    </location>
</feature>